<keyword evidence="1" id="KW-1133">Transmembrane helix</keyword>
<evidence type="ECO:0000256" key="1">
    <source>
        <dbReference type="SAM" id="Phobius"/>
    </source>
</evidence>
<name>A0A8S5R0S9_9CAUD</name>
<sequence length="118" mass="13463">MVVSWTHLKMQYRGNYRRSIIGYLASMLMGNTMGKVNLMNLMPIRGEYPHPIAIITQNALDVVKHTMTYADYRPRMNIGLSSSDLVYKDCLSGDIPENPVLRALDAWIVGFKRANEIE</sequence>
<feature type="transmembrane region" description="Helical" evidence="1">
    <location>
        <begin position="20"/>
        <end position="38"/>
    </location>
</feature>
<evidence type="ECO:0000313" key="2">
    <source>
        <dbReference type="EMBL" id="DAE24952.1"/>
    </source>
</evidence>
<keyword evidence="1" id="KW-0472">Membrane</keyword>
<organism evidence="2">
    <name type="scientific">Myoviridae sp. ctxjh1</name>
    <dbReference type="NCBI Taxonomy" id="2826714"/>
    <lineage>
        <taxon>Viruses</taxon>
        <taxon>Duplodnaviria</taxon>
        <taxon>Heunggongvirae</taxon>
        <taxon>Uroviricota</taxon>
        <taxon>Caudoviricetes</taxon>
    </lineage>
</organism>
<protein>
    <submittedName>
        <fullName evidence="2">Uncharacterized protein</fullName>
    </submittedName>
</protein>
<dbReference type="EMBL" id="BK015789">
    <property type="protein sequence ID" value="DAE24952.1"/>
    <property type="molecule type" value="Genomic_DNA"/>
</dbReference>
<keyword evidence="1" id="KW-0812">Transmembrane</keyword>
<accession>A0A8S5R0S9</accession>
<reference evidence="2" key="1">
    <citation type="journal article" date="2021" name="Proc. Natl. Acad. Sci. U.S.A.">
        <title>A Catalog of Tens of Thousands of Viruses from Human Metagenomes Reveals Hidden Associations with Chronic Diseases.</title>
        <authorList>
            <person name="Tisza M.J."/>
            <person name="Buck C.B."/>
        </authorList>
    </citation>
    <scope>NUCLEOTIDE SEQUENCE</scope>
    <source>
        <strain evidence="2">Ctxjh1</strain>
    </source>
</reference>
<proteinExistence type="predicted"/>